<dbReference type="EMBL" id="JADBGG010000009">
    <property type="protein sequence ID" value="MBE1424848.1"/>
    <property type="molecule type" value="Genomic_DNA"/>
</dbReference>
<dbReference type="Gene3D" id="3.40.50.300">
    <property type="entry name" value="P-loop containing nucleotide triphosphate hydrolases"/>
    <property type="match status" value="1"/>
</dbReference>
<gene>
    <name evidence="2" type="ORF">H4684_001487</name>
</gene>
<accession>A0ABR9H2F1</accession>
<dbReference type="InterPro" id="IPR018310">
    <property type="entry name" value="Put_endonuclease_Z1-dom"/>
</dbReference>
<reference evidence="2 3" key="1">
    <citation type="submission" date="2020-10" db="EMBL/GenBank/DDBJ databases">
        <title>Genomic Encyclopedia of Type Strains, Phase IV (KMG-IV): sequencing the most valuable type-strain genomes for metagenomic binning, comparative biology and taxonomic classification.</title>
        <authorList>
            <person name="Goeker M."/>
        </authorList>
    </citation>
    <scope>NUCLEOTIDE SEQUENCE [LARGE SCALE GENOMIC DNA]</scope>
    <source>
        <strain evidence="2 3">DSM 4194</strain>
    </source>
</reference>
<sequence length="899" mass="101550">MLTHESKIAFFRIEISKEPKITREFIRETVLGGPWTFPEDEFEAIIRYLEHTFDITQTVGSSLKSAINKPWLTERRAEIDFFYWNRLRRYYTEKGILPPKVVGTLDADTDQILDYSGNPATEGPWKRRGAVMGHVQSGKTTNYSTLICKAADAGYKVIILLAGITNSLRQQTQERLDETFIGKKSVFQAAAQEPLSIINFAEQRRFPAYGTSRDRDFLKDAASTYGVSLAALNEPIIFITKKNKTTLERLRDWLKEQNVVETIDQPILLVDDEADNASINTANNPNQVTAINRAIREILALFSRSTYIGYTATPFANIFIDPESESEMLQDDLFPRDFIKALDPPNNYVGATRMFSEWGDLRASMVVPLDPEKDDFAAVLPLNHKKSQVISSLPKSLEQAVRTFILSRAIRVLRGDSRKHCSMMINVSRFNDVQETIFGLVYNYLSVLKNSITINSGLGAGAFKDANMIALRQTFELEYGDIEFSFSKIQSVLNSAVGSISVRTINMRGGALDYSRHQDTGLHVIAIGGLALSRGLTLEGLTVSYILRNASASDTLMQMARWFGYRPGYADICKLYIPESSLDHYELITEAIEELRAEIKRMELVNMTPNDFGLRVRNDPAAIRITAANKMRTATKMTIAQDYSGRHVEGYVLYNDDEVNSKNRFLTQNFLKKCGKYDIRESNFVLWNGVDAETVFHFIREFSFPEDHADLGIITSNRSLFMDYVSDRLKADLSSWDVVIPISKTSKYKSCDIIIGEKLPLRSRESGKVHKGKYKVTGKNRVANPGDEKFGLSSEEIEAVECEIKEEKTGRGCCSYSRHRKRPLLLIHAFEAKLKEDPKGEVLMLSSPVVTLTFCLPATSVKSVERTYQVNLVYKRQILESSVEPPDDDEAIIDGVDYA</sequence>
<keyword evidence="3" id="KW-1185">Reference proteome</keyword>
<protein>
    <recommendedName>
        <fullName evidence="1">Putative endonuclease Z1 domain-containing protein</fullName>
    </recommendedName>
</protein>
<dbReference type="Proteomes" id="UP000639010">
    <property type="component" value="Unassembled WGS sequence"/>
</dbReference>
<dbReference type="Pfam" id="PF10593">
    <property type="entry name" value="Z1"/>
    <property type="match status" value="1"/>
</dbReference>
<evidence type="ECO:0000259" key="1">
    <source>
        <dbReference type="Pfam" id="PF10593"/>
    </source>
</evidence>
<evidence type="ECO:0000313" key="3">
    <source>
        <dbReference type="Proteomes" id="UP000639010"/>
    </source>
</evidence>
<organism evidence="2 3">
    <name type="scientific">Desulfomicrobium macestii</name>
    <dbReference type="NCBI Taxonomy" id="90731"/>
    <lineage>
        <taxon>Bacteria</taxon>
        <taxon>Pseudomonadati</taxon>
        <taxon>Thermodesulfobacteriota</taxon>
        <taxon>Desulfovibrionia</taxon>
        <taxon>Desulfovibrionales</taxon>
        <taxon>Desulfomicrobiaceae</taxon>
        <taxon>Desulfomicrobium</taxon>
    </lineage>
</organism>
<proteinExistence type="predicted"/>
<name>A0ABR9H2F1_9BACT</name>
<evidence type="ECO:0000313" key="2">
    <source>
        <dbReference type="EMBL" id="MBE1424848.1"/>
    </source>
</evidence>
<feature type="domain" description="Putative endonuclease Z1" evidence="1">
    <location>
        <begin position="396"/>
        <end position="621"/>
    </location>
</feature>
<comment type="caution">
    <text evidence="2">The sequence shown here is derived from an EMBL/GenBank/DDBJ whole genome shotgun (WGS) entry which is preliminary data.</text>
</comment>
<dbReference type="RefSeq" id="WP_192623311.1">
    <property type="nucleotide sequence ID" value="NZ_JADBGG010000009.1"/>
</dbReference>
<dbReference type="InterPro" id="IPR027417">
    <property type="entry name" value="P-loop_NTPase"/>
</dbReference>
<dbReference type="SUPFAM" id="SSF52540">
    <property type="entry name" value="P-loop containing nucleoside triphosphate hydrolases"/>
    <property type="match status" value="1"/>
</dbReference>